<dbReference type="NCBIfam" id="TIGR04131">
    <property type="entry name" value="Bac_Flav_CTERM"/>
    <property type="match status" value="1"/>
</dbReference>
<feature type="chain" id="PRO_5007574408" description="Ig-like domain-containing protein" evidence="1">
    <location>
        <begin position="23"/>
        <end position="1781"/>
    </location>
</feature>
<keyword evidence="4" id="KW-1185">Reference proteome</keyword>
<organism evidence="3 4">
    <name type="scientific">Roseivirga spongicola</name>
    <dbReference type="NCBI Taxonomy" id="333140"/>
    <lineage>
        <taxon>Bacteria</taxon>
        <taxon>Pseudomonadati</taxon>
        <taxon>Bacteroidota</taxon>
        <taxon>Cytophagia</taxon>
        <taxon>Cytophagales</taxon>
        <taxon>Roseivirgaceae</taxon>
        <taxon>Roseivirga</taxon>
    </lineage>
</organism>
<dbReference type="STRING" id="333140.AWW68_10145"/>
<feature type="domain" description="Ig-like" evidence="2">
    <location>
        <begin position="1530"/>
        <end position="1606"/>
    </location>
</feature>
<accession>A0A150X8V2</accession>
<dbReference type="InterPro" id="IPR007110">
    <property type="entry name" value="Ig-like_dom"/>
</dbReference>
<protein>
    <recommendedName>
        <fullName evidence="2">Ig-like domain-containing protein</fullName>
    </recommendedName>
</protein>
<dbReference type="OrthoDB" id="9765926at2"/>
<dbReference type="InterPro" id="IPR026341">
    <property type="entry name" value="T9SS_type_B"/>
</dbReference>
<evidence type="ECO:0000259" key="2">
    <source>
        <dbReference type="PROSITE" id="PS50835"/>
    </source>
</evidence>
<sequence length="1781" mass="189324">MSVKKLTLLLVAVLFQTFSLTAQNFTQHNWYYSGNDQALIFGKSPEATPILSPGKIPLTNIGEKLTATDPTTGDLLFYSDGVNIYDGTNQVMVNGAGITSDPTAIQGLSTSPVPGTGNEFLQYFFYRNATGDILYTIVNTSAQGNRLEGPPAGEVSLGTKNIPTGITGRGDGMIAIGSRDLSEFWLLTQDEATGMFELYSIPQPGGTFDLVTNLNLTVDIDASHFSYHNATGQIAITPANSTNIQVIQFTEGGTGPELNFTRSILNSFNAAERFGGSTGWSYSGQFLYFSRNGAEGGLYRFDITDNRPEASIETVETYSGQESLSLQLAPDSTIYQITQEIGGGVMQVNRINYGDSAVAQLQFESGLFDGEDPESSYFSQFSPLKNLQPTITVGIQSGNLCQNTPIQFYPIIDPPTAIPSRVLWDFTSLGIESEAFAPVVTFDQAGPLMGSLEVEINGITYPGIISGNIEQNDLQLSLPDTTICPGETLELDAEPQSSGGGGAGGGGTGGGGSYDYLWSTGETTQTIEVSESGDYWVVVTPTGGGCPVYGTGRVTVYGDENQTSNIWYFGNGAGLDFNEEEGLDPPPRSITEAHAMDAPAGTSTISDANGDVLFYTNGTSVWNRENGLMPNGNQIGGDSVAVQSVLIIPFVEDETMYYLFTTEQVYGENTFALKYSIVDMKADNGRGDVVMKDVVLYANNTERLASFEGGDGYWLVAHEYGNNTFRSYPITPDGIGTPILSSAGGVHSYNNASTAQSGMKFSSTGERIAVSIVEGNEDYVELFNFDTNTGEITEFEYRIDLNEGSAGTDDVYDVHFSPGGNKLFASMNNRSGGSPGGRILEYRVDSMSTETTRLASQTNIAAATTGLNFGQIQTGPNGVIYVAVETPGNPSGSAFVSSINVNEDTSATSGITAQAVALTVGNSRLGLPNIVQSNANPQQEPGMTAPDEVCVEQRVEMTGSGTSDIDVFVWSITSQDDNSTVFSAEGQDTAYVFPAEQSGLFNISLNISNRCGFDTTLVQPIEVHPIPDPPLIPQSIALCEGDTHILDALGEGNPDNPDLTFEWTDSQGNVVSTSRTYEVTQQEIYSVTISNPLGCSSSGETFVGPPFEIQLPESATICQDGSLTLDPEVNADNYIWTVTDSNNATTTLPNQRTADVDSSNPGDFLYVVSIEDPINPGCFVNDSTRVTINPLAQASAQNIINPACGATNGSFELNISSTGSYSYTVNGNSAGQVAQNSVTGPTTQLIDNLTADTYSVTITDNSSGCVNTVSDIQVQNDPPDFTITSTTPSDADCTNPTGSVIVSLSADVFPIDYVLTNNTDGTSYTGTVNTAIPATTFNFEVTGLSGGEYDLEVTSNGGCVQSSTGITIDQPQPVQNLQINGDTEVCAVNPSTSLTATSDNGTAYTWVTPSGTTINGATITATESGDYTVTADAPGTACPTSETVTVTLTVQPDVSFTVGDVCTGEARLEAVINNTQPNASYNYRWTNGSGDVIGTSRVITVTTTDNYTLIVREAGDLTCSGTYSEAIDIPEELEATITSSPACDDGSPVTLTVDVTSGNATSFTWVRGENTPVPQTGSTISVDQEGAYTVTISNGTCSIQRSINVRRQAIPEGLLPEVEYYCSTRTTNPTLLAGRGFETYEWTLDGQPYPAAGRTLDVAAPGVYVVTMTTAIGCVQTDTVTIIESCDPEVVAPNAFAPSSPAPNNTFSVFPNDFVDNFEIFIYTRWGELIYQSNTTEFKWDGTLNGELVPVGAYPYVIRFTSRFEPERGVFEQRGTVAVIR</sequence>
<dbReference type="Proteomes" id="UP000075606">
    <property type="component" value="Unassembled WGS sequence"/>
</dbReference>
<name>A0A150X8V2_9BACT</name>
<dbReference type="Pfam" id="PF13585">
    <property type="entry name" value="CHU_C"/>
    <property type="match status" value="1"/>
</dbReference>
<reference evidence="3 4" key="1">
    <citation type="submission" date="2016-01" db="EMBL/GenBank/DDBJ databases">
        <title>Genome sequencing of Roseivirga spongicola UST030701-084.</title>
        <authorList>
            <person name="Selvaratnam C."/>
            <person name="Thevarajoo S."/>
            <person name="Goh K.M."/>
            <person name="Ee R."/>
            <person name="Chan K.-G."/>
            <person name="Chong C.S."/>
        </authorList>
    </citation>
    <scope>NUCLEOTIDE SEQUENCE [LARGE SCALE GENOMIC DNA]</scope>
    <source>
        <strain evidence="3 4">UST030701-084</strain>
    </source>
</reference>
<evidence type="ECO:0000313" key="4">
    <source>
        <dbReference type="Proteomes" id="UP000075606"/>
    </source>
</evidence>
<evidence type="ECO:0000313" key="3">
    <source>
        <dbReference type="EMBL" id="KYG75161.1"/>
    </source>
</evidence>
<feature type="signal peptide" evidence="1">
    <location>
        <begin position="1"/>
        <end position="22"/>
    </location>
</feature>
<dbReference type="PROSITE" id="PS50835">
    <property type="entry name" value="IG_LIKE"/>
    <property type="match status" value="1"/>
</dbReference>
<proteinExistence type="predicted"/>
<dbReference type="SUPFAM" id="SSF82171">
    <property type="entry name" value="DPP6 N-terminal domain-like"/>
    <property type="match status" value="1"/>
</dbReference>
<dbReference type="EMBL" id="LRPC01000023">
    <property type="protein sequence ID" value="KYG75161.1"/>
    <property type="molecule type" value="Genomic_DNA"/>
</dbReference>
<comment type="caution">
    <text evidence="3">The sequence shown here is derived from an EMBL/GenBank/DDBJ whole genome shotgun (WGS) entry which is preliminary data.</text>
</comment>
<evidence type="ECO:0000256" key="1">
    <source>
        <dbReference type="SAM" id="SignalP"/>
    </source>
</evidence>
<gene>
    <name evidence="3" type="ORF">AWW68_10145</name>
</gene>
<keyword evidence="1" id="KW-0732">Signal</keyword>
<dbReference type="RefSeq" id="WP_068220940.1">
    <property type="nucleotide sequence ID" value="NZ_CP139724.1"/>
</dbReference>